<protein>
    <submittedName>
        <fullName evidence="2">Uncharacterized protein</fullName>
    </submittedName>
</protein>
<keyword evidence="1" id="KW-0732">Signal</keyword>
<name>A0A0A2FCX1_9PORP</name>
<sequence>MLKAILLASSLLWLSSNLTAQENGPTQIKRAYLKGDFIELLKIYNTYPEYKVQIEDALLLSIEEKELSYEECLAGMKYCKSNRELSNFFNKLSQEKTLEITKKNFRNDYGRN</sequence>
<dbReference type="Proteomes" id="UP000030130">
    <property type="component" value="Unassembled WGS sequence"/>
</dbReference>
<proteinExistence type="predicted"/>
<feature type="signal peptide" evidence="1">
    <location>
        <begin position="1"/>
        <end position="20"/>
    </location>
</feature>
<gene>
    <name evidence="2" type="ORF">HR08_04190</name>
</gene>
<accession>A0A0A2FCX1</accession>
<reference evidence="2 3" key="1">
    <citation type="submission" date="2014-08" db="EMBL/GenBank/DDBJ databases">
        <title>Porphyromonas gulae strain:COT-052_OH1451 Genome sequencing.</title>
        <authorList>
            <person name="Wallis C."/>
            <person name="Deusch O."/>
            <person name="O'Flynn C."/>
            <person name="Davis I."/>
            <person name="Jospin G."/>
            <person name="Darling A.E."/>
            <person name="Coil D.A."/>
            <person name="Alexiev A."/>
            <person name="Horsfall A."/>
            <person name="Kirkwood N."/>
            <person name="Harris S."/>
            <person name="Eisen J.A."/>
        </authorList>
    </citation>
    <scope>NUCLEOTIDE SEQUENCE [LARGE SCALE GENOMIC DNA]</scope>
    <source>
        <strain evidence="3">COT-052 OH1451</strain>
    </source>
</reference>
<comment type="caution">
    <text evidence="2">The sequence shown here is derived from an EMBL/GenBank/DDBJ whole genome shotgun (WGS) entry which is preliminary data.</text>
</comment>
<organism evidence="2 3">
    <name type="scientific">Porphyromonas gulae</name>
    <dbReference type="NCBI Taxonomy" id="111105"/>
    <lineage>
        <taxon>Bacteria</taxon>
        <taxon>Pseudomonadati</taxon>
        <taxon>Bacteroidota</taxon>
        <taxon>Bacteroidia</taxon>
        <taxon>Bacteroidales</taxon>
        <taxon>Porphyromonadaceae</taxon>
        <taxon>Porphyromonas</taxon>
    </lineage>
</organism>
<dbReference type="EMBL" id="JRAI01000039">
    <property type="protein sequence ID" value="KGN86274.1"/>
    <property type="molecule type" value="Genomic_DNA"/>
</dbReference>
<evidence type="ECO:0000313" key="2">
    <source>
        <dbReference type="EMBL" id="KGN86274.1"/>
    </source>
</evidence>
<dbReference type="RefSeq" id="WP_039420688.1">
    <property type="nucleotide sequence ID" value="NZ_JRAI01000039.1"/>
</dbReference>
<evidence type="ECO:0000313" key="3">
    <source>
        <dbReference type="Proteomes" id="UP000030130"/>
    </source>
</evidence>
<evidence type="ECO:0000256" key="1">
    <source>
        <dbReference type="SAM" id="SignalP"/>
    </source>
</evidence>
<feature type="chain" id="PRO_5001998788" evidence="1">
    <location>
        <begin position="21"/>
        <end position="112"/>
    </location>
</feature>
<dbReference type="AlphaFoldDB" id="A0A0A2FCX1"/>